<sequence>MTGSSRSSGAMASNRSATEAVEQADAIARGALVMVDARLVRRPDHASNVEMRPCDAVIDIALQELRRRDRAAATRADILHASDGGKRHSFSSVALPAASSDSASRSSLANRPPCSYSTDDRRAGQRGKIDDGRRRMRLLDPVSASHRTERPSASVLMTSIV</sequence>
<accession>A0A812DXL8</accession>
<comment type="caution">
    <text evidence="2">The sequence shown here is derived from an EMBL/GenBank/DDBJ whole genome shotgun (WGS) entry which is preliminary data.</text>
</comment>
<feature type="compositionally biased region" description="Basic and acidic residues" evidence="1">
    <location>
        <begin position="118"/>
        <end position="133"/>
    </location>
</feature>
<dbReference type="EMBL" id="CAHIKZ030004418">
    <property type="protein sequence ID" value="CAE1310624.1"/>
    <property type="molecule type" value="Genomic_DNA"/>
</dbReference>
<reference evidence="2" key="1">
    <citation type="submission" date="2021-01" db="EMBL/GenBank/DDBJ databases">
        <authorList>
            <person name="Li R."/>
            <person name="Bekaert M."/>
        </authorList>
    </citation>
    <scope>NUCLEOTIDE SEQUENCE</scope>
    <source>
        <strain evidence="2">Farmed</strain>
    </source>
</reference>
<evidence type="ECO:0000313" key="3">
    <source>
        <dbReference type="Proteomes" id="UP000597762"/>
    </source>
</evidence>
<evidence type="ECO:0000256" key="1">
    <source>
        <dbReference type="SAM" id="MobiDB-lite"/>
    </source>
</evidence>
<protein>
    <submittedName>
        <fullName evidence="2">Uncharacterized protein</fullName>
    </submittedName>
</protein>
<feature type="compositionally biased region" description="Low complexity" evidence="1">
    <location>
        <begin position="91"/>
        <end position="109"/>
    </location>
</feature>
<feature type="region of interest" description="Disordered" evidence="1">
    <location>
        <begin position="78"/>
        <end position="161"/>
    </location>
</feature>
<keyword evidence="3" id="KW-1185">Reference proteome</keyword>
<proteinExistence type="predicted"/>
<evidence type="ECO:0000313" key="2">
    <source>
        <dbReference type="EMBL" id="CAE1310624.1"/>
    </source>
</evidence>
<gene>
    <name evidence="2" type="ORF">SPHA_62164</name>
</gene>
<dbReference type="Proteomes" id="UP000597762">
    <property type="component" value="Unassembled WGS sequence"/>
</dbReference>
<dbReference type="AlphaFoldDB" id="A0A812DXL8"/>
<organism evidence="2 3">
    <name type="scientific">Acanthosepion pharaonis</name>
    <name type="common">Pharaoh cuttlefish</name>
    <name type="synonym">Sepia pharaonis</name>
    <dbReference type="NCBI Taxonomy" id="158019"/>
    <lineage>
        <taxon>Eukaryota</taxon>
        <taxon>Metazoa</taxon>
        <taxon>Spiralia</taxon>
        <taxon>Lophotrochozoa</taxon>
        <taxon>Mollusca</taxon>
        <taxon>Cephalopoda</taxon>
        <taxon>Coleoidea</taxon>
        <taxon>Decapodiformes</taxon>
        <taxon>Sepiida</taxon>
        <taxon>Sepiina</taxon>
        <taxon>Sepiidae</taxon>
        <taxon>Acanthosepion</taxon>
    </lineage>
</organism>
<name>A0A812DXL8_ACAPH</name>